<evidence type="ECO:0000259" key="2">
    <source>
        <dbReference type="Pfam" id="PF13524"/>
    </source>
</evidence>
<dbReference type="Pfam" id="PF00534">
    <property type="entry name" value="Glycos_transf_1"/>
    <property type="match status" value="1"/>
</dbReference>
<protein>
    <submittedName>
        <fullName evidence="3">Glycosyl transferase</fullName>
    </submittedName>
</protein>
<dbReference type="AlphaFoldDB" id="A0A318N286"/>
<sequence>MAVIYNTNYTHNSNSYLTLAVFWAAKKLWGEDNVVVVDNMDILSVAASGEHEVIICIDGQRTDYELMKRLRPCFKTMIFWAFEDPFMLDFNVQVTTIFDYVFTNDPICVKAYQTEAFYLPLAASDQIHYRKVKETDALDYDICFAGTMWPNRVDILRRVIIAFPQARYKLICPGNEYLPPLPADLSERVIHRPVSIEAFTDFANASKVTLTMFRNYASHGDIGQATAPGPRLYELGLAGTAQIVELPAGMNEKYLKEINGVAIAHNTEEIIKQIAEVIEKKNIRKKMAISSQQSVMKSHLYQNRLKIIEDVTQADFSLKKKEKKIIVESQFKKKLKVLFVTHSTIREQVWGGIEVYQQIISFGLVKDVEFYYWLRRRGACTLTDSNGQELERFDMPDVGWLDSMNDAGEETAFSNIINQYGFDVVHIQHLGHHTLSLPIIAKACGVGTVFSFHDFLAVCSHYNLLNYEQRYCRIEENKDVGTCDVCLKISEKLDFGVQQTRRAFVGKVMKSIDAFLYGTQHSFDVAKYIYPVVESKKNYILGIPSPDTTIPLIKKEFKPLEGRKLKVATVGNFIRSKGADTILSILQTANPNLYEFHIFGYMQPDYESVLKDLKLDNIILHGSYGLGEVSALQVADVALILSIWPETYCISLSEVWQNGLIPIVTDVGALKDRVQDGINGFTVPIGDVNLVIDRLELIRSDEILRQKLINNISPDLWVNSKEYAEKLLQVYDEVVPINMLGNSGLRWDIGRLHYIPHASWKEQAPPRHIFDAPTSSSLYIELPQEIEDWAVVQGAHFYIDDICYHILNVDDDSKFKEADEFHIRGWFIYPDMSNAGNLYTVLIHQDSDLTIFLKCDRESREDVASNFVNAPVRNGFSCKSALRGKWCEGRFRIGLINVVNGIAAFQLAGYEIKVNAGKVVKIYNEFHDNQVILDDFLRITEKDGIMRGIKLSDISENRLFHKNLGKLEYYIQNLSTDVNPENEKAGNLLKISGWAFDRTTSKAGQIYLAFVNESFKNCFFVATSRFIRHETISVFQNVPLNNGFYIQLDLQKGYSLKLEGKFQIFLINLIHNEFLVVPVNISVNFKNNQVSNIMDDIINEDTIDQYTDFLKRKLFRE</sequence>
<dbReference type="Proteomes" id="UP000247565">
    <property type="component" value="Unassembled WGS sequence"/>
</dbReference>
<keyword evidence="4" id="KW-1185">Reference proteome</keyword>
<dbReference type="InterPro" id="IPR055259">
    <property type="entry name" value="YkvP/CgeB_Glyco_trans-like"/>
</dbReference>
<feature type="domain" description="Spore protein YkvP/CgeB glycosyl transferase-like" evidence="2">
    <location>
        <begin position="164"/>
        <end position="309"/>
    </location>
</feature>
<evidence type="ECO:0000313" key="3">
    <source>
        <dbReference type="EMBL" id="PXZ00605.1"/>
    </source>
</evidence>
<dbReference type="EMBL" id="QGLT01000002">
    <property type="protein sequence ID" value="PXZ00605.1"/>
    <property type="molecule type" value="Genomic_DNA"/>
</dbReference>
<evidence type="ECO:0000313" key="4">
    <source>
        <dbReference type="Proteomes" id="UP000247565"/>
    </source>
</evidence>
<dbReference type="PANTHER" id="PTHR12526:SF630">
    <property type="entry name" value="GLYCOSYLTRANSFERASE"/>
    <property type="match status" value="1"/>
</dbReference>
<dbReference type="PANTHER" id="PTHR12526">
    <property type="entry name" value="GLYCOSYLTRANSFERASE"/>
    <property type="match status" value="1"/>
</dbReference>
<gene>
    <name evidence="3" type="ORF">DK869_04165</name>
</gene>
<dbReference type="InterPro" id="IPR001296">
    <property type="entry name" value="Glyco_trans_1"/>
</dbReference>
<dbReference type="CDD" id="cd03801">
    <property type="entry name" value="GT4_PimA-like"/>
    <property type="match status" value="1"/>
</dbReference>
<reference evidence="3 4" key="1">
    <citation type="submission" date="2018-05" db="EMBL/GenBank/DDBJ databases">
        <title>Reference genomes for bee gut microbiota database.</title>
        <authorList>
            <person name="Ellegaard K.M."/>
        </authorList>
    </citation>
    <scope>NUCLEOTIDE SEQUENCE [LARGE SCALE GENOMIC DNA]</scope>
    <source>
        <strain evidence="3 4">ESL0284</strain>
    </source>
</reference>
<dbReference type="OrthoDB" id="9807414at2"/>
<organism evidence="3 4">
    <name type="scientific">Commensalibacter melissae</name>
    <dbReference type="NCBI Taxonomy" id="2070537"/>
    <lineage>
        <taxon>Bacteria</taxon>
        <taxon>Pseudomonadati</taxon>
        <taxon>Pseudomonadota</taxon>
        <taxon>Alphaproteobacteria</taxon>
        <taxon>Acetobacterales</taxon>
        <taxon>Acetobacteraceae</taxon>
    </lineage>
</organism>
<dbReference type="SUPFAM" id="SSF53756">
    <property type="entry name" value="UDP-Glycosyltransferase/glycogen phosphorylase"/>
    <property type="match status" value="1"/>
</dbReference>
<name>A0A318N286_9PROT</name>
<dbReference type="GO" id="GO:0016757">
    <property type="term" value="F:glycosyltransferase activity"/>
    <property type="evidence" value="ECO:0007669"/>
    <property type="project" value="InterPro"/>
</dbReference>
<comment type="caution">
    <text evidence="3">The sequence shown here is derived from an EMBL/GenBank/DDBJ whole genome shotgun (WGS) entry which is preliminary data.</text>
</comment>
<dbReference type="Pfam" id="PF13524">
    <property type="entry name" value="Glyco_trans_1_2"/>
    <property type="match status" value="1"/>
</dbReference>
<proteinExistence type="predicted"/>
<dbReference type="RefSeq" id="WP_110438747.1">
    <property type="nucleotide sequence ID" value="NZ_CP046393.1"/>
</dbReference>
<evidence type="ECO:0000259" key="1">
    <source>
        <dbReference type="Pfam" id="PF00534"/>
    </source>
</evidence>
<dbReference type="Gene3D" id="3.40.50.2000">
    <property type="entry name" value="Glycogen Phosphorylase B"/>
    <property type="match status" value="2"/>
</dbReference>
<feature type="domain" description="Glycosyl transferase family 1" evidence="1">
    <location>
        <begin position="558"/>
        <end position="711"/>
    </location>
</feature>
<keyword evidence="3" id="KW-0808">Transferase</keyword>
<accession>A0A318N286</accession>